<evidence type="ECO:0000256" key="1">
    <source>
        <dbReference type="SAM" id="MobiDB-lite"/>
    </source>
</evidence>
<dbReference type="Proteomes" id="UP000696280">
    <property type="component" value="Unassembled WGS sequence"/>
</dbReference>
<dbReference type="EMBL" id="CAJVRL010000063">
    <property type="protein sequence ID" value="CAG8955401.1"/>
    <property type="molecule type" value="Genomic_DNA"/>
</dbReference>
<dbReference type="Gene3D" id="3.80.10.10">
    <property type="entry name" value="Ribonuclease Inhibitor"/>
    <property type="match status" value="1"/>
</dbReference>
<dbReference type="AlphaFoldDB" id="A0A9N9PQ54"/>
<comment type="caution">
    <text evidence="2">The sequence shown here is derived from an EMBL/GenBank/DDBJ whole genome shotgun (WGS) entry which is preliminary data.</text>
</comment>
<name>A0A9N9PQ54_9HELO</name>
<organism evidence="2 3">
    <name type="scientific">Hymenoscyphus fraxineus</name>
    <dbReference type="NCBI Taxonomy" id="746836"/>
    <lineage>
        <taxon>Eukaryota</taxon>
        <taxon>Fungi</taxon>
        <taxon>Dikarya</taxon>
        <taxon>Ascomycota</taxon>
        <taxon>Pezizomycotina</taxon>
        <taxon>Leotiomycetes</taxon>
        <taxon>Helotiales</taxon>
        <taxon>Helotiaceae</taxon>
        <taxon>Hymenoscyphus</taxon>
    </lineage>
</organism>
<proteinExistence type="predicted"/>
<evidence type="ECO:0000313" key="3">
    <source>
        <dbReference type="Proteomes" id="UP000696280"/>
    </source>
</evidence>
<sequence>LKPYSRPNDNLNSKPTSKPKKSAPPVNKIKYRPYNFPNFAPPASLFFKSTASWDTEKLIGKPLGTNFGDDFDIGDSRLDAIVSAGPEFCSSLINFKCGNSDNGKGGSISDDAVIRLSSACPNLRHVFLEAATQLTDATMMALTTNCKEIIYIGIPGHDRGSGKITEEALKSLQKDKKRGTRLKYLNLIEQRDRSKFAKACKALTRTRSILAIDEGRTEGDGIAASFVASMTGGEDTSTWFGRKMVSESTGYGEYGEYGFY</sequence>
<dbReference type="OrthoDB" id="550575at2759"/>
<evidence type="ECO:0000313" key="2">
    <source>
        <dbReference type="EMBL" id="CAG8955401.1"/>
    </source>
</evidence>
<keyword evidence="3" id="KW-1185">Reference proteome</keyword>
<feature type="region of interest" description="Disordered" evidence="1">
    <location>
        <begin position="1"/>
        <end position="27"/>
    </location>
</feature>
<protein>
    <submittedName>
        <fullName evidence="2">Uncharacterized protein</fullName>
    </submittedName>
</protein>
<gene>
    <name evidence="2" type="ORF">HYFRA_00010265</name>
</gene>
<accession>A0A9N9PQ54</accession>
<dbReference type="InterPro" id="IPR032675">
    <property type="entry name" value="LRR_dom_sf"/>
</dbReference>
<feature type="non-terminal residue" evidence="2">
    <location>
        <position position="1"/>
    </location>
</feature>
<reference evidence="2" key="1">
    <citation type="submission" date="2021-07" db="EMBL/GenBank/DDBJ databases">
        <authorList>
            <person name="Durling M."/>
        </authorList>
    </citation>
    <scope>NUCLEOTIDE SEQUENCE</scope>
</reference>